<proteinExistence type="predicted"/>
<comment type="caution">
    <text evidence="1">The sequence shown here is derived from an EMBL/GenBank/DDBJ whole genome shotgun (WGS) entry which is preliminary data.</text>
</comment>
<feature type="non-terminal residue" evidence="1">
    <location>
        <position position="114"/>
    </location>
</feature>
<dbReference type="EMBL" id="CAJNNV010032093">
    <property type="protein sequence ID" value="CAE8638927.1"/>
    <property type="molecule type" value="Genomic_DNA"/>
</dbReference>
<sequence>SVSRPAPVDCECACDDFACDLPSTQAMYLNNCQWGLHGPIEVFSRRAIATYIAGLPICADLLPHAWGEDKFVDQCMMKLGLTRVDVFDLLSEIACGEQPAPCGQTDVTFHPFKN</sequence>
<dbReference type="Proteomes" id="UP000654075">
    <property type="component" value="Unassembled WGS sequence"/>
</dbReference>
<evidence type="ECO:0000313" key="1">
    <source>
        <dbReference type="EMBL" id="CAE8638927.1"/>
    </source>
</evidence>
<dbReference type="AlphaFoldDB" id="A0A813HMI9"/>
<name>A0A813HMI9_POLGL</name>
<gene>
    <name evidence="1" type="ORF">PGLA1383_LOCUS54017</name>
</gene>
<reference evidence="1" key="1">
    <citation type="submission" date="2021-02" db="EMBL/GenBank/DDBJ databases">
        <authorList>
            <person name="Dougan E. K."/>
            <person name="Rhodes N."/>
            <person name="Thang M."/>
            <person name="Chan C."/>
        </authorList>
    </citation>
    <scope>NUCLEOTIDE SEQUENCE</scope>
</reference>
<accession>A0A813HMI9</accession>
<evidence type="ECO:0000313" key="2">
    <source>
        <dbReference type="Proteomes" id="UP000654075"/>
    </source>
</evidence>
<feature type="non-terminal residue" evidence="1">
    <location>
        <position position="1"/>
    </location>
</feature>
<dbReference type="OrthoDB" id="437599at2759"/>
<keyword evidence="2" id="KW-1185">Reference proteome</keyword>
<protein>
    <submittedName>
        <fullName evidence="1">Uncharacterized protein</fullName>
    </submittedName>
</protein>
<organism evidence="1 2">
    <name type="scientific">Polarella glacialis</name>
    <name type="common">Dinoflagellate</name>
    <dbReference type="NCBI Taxonomy" id="89957"/>
    <lineage>
        <taxon>Eukaryota</taxon>
        <taxon>Sar</taxon>
        <taxon>Alveolata</taxon>
        <taxon>Dinophyceae</taxon>
        <taxon>Suessiales</taxon>
        <taxon>Suessiaceae</taxon>
        <taxon>Polarella</taxon>
    </lineage>
</organism>